<evidence type="ECO:0000256" key="1">
    <source>
        <dbReference type="SAM" id="MobiDB-lite"/>
    </source>
</evidence>
<evidence type="ECO:0000259" key="2">
    <source>
        <dbReference type="Pfam" id="PF00561"/>
    </source>
</evidence>
<feature type="compositionally biased region" description="Polar residues" evidence="1">
    <location>
        <begin position="1"/>
        <end position="13"/>
    </location>
</feature>
<dbReference type="InterPro" id="IPR000073">
    <property type="entry name" value="AB_hydrolase_1"/>
</dbReference>
<accession>A0A7S4EEL2</accession>
<dbReference type="Pfam" id="PF00561">
    <property type="entry name" value="Abhydrolase_1"/>
    <property type="match status" value="1"/>
</dbReference>
<feature type="compositionally biased region" description="Basic residues" evidence="1">
    <location>
        <begin position="17"/>
        <end position="26"/>
    </location>
</feature>
<feature type="region of interest" description="Disordered" evidence="1">
    <location>
        <begin position="1"/>
        <end position="26"/>
    </location>
</feature>
<feature type="compositionally biased region" description="Low complexity" evidence="1">
    <location>
        <begin position="306"/>
        <end position="319"/>
    </location>
</feature>
<dbReference type="Pfam" id="PF08386">
    <property type="entry name" value="Abhydrolase_4"/>
    <property type="match status" value="1"/>
</dbReference>
<dbReference type="Gene3D" id="3.40.50.1820">
    <property type="entry name" value="alpha/beta hydrolase"/>
    <property type="match status" value="2"/>
</dbReference>
<dbReference type="SUPFAM" id="SSF53474">
    <property type="entry name" value="alpha/beta-Hydrolases"/>
    <property type="match status" value="1"/>
</dbReference>
<proteinExistence type="predicted"/>
<dbReference type="EMBL" id="HBIX01000291">
    <property type="protein sequence ID" value="CAE0707522.1"/>
    <property type="molecule type" value="Transcribed_RNA"/>
</dbReference>
<organism evidence="4">
    <name type="scientific">Pseudo-nitzschia australis</name>
    <dbReference type="NCBI Taxonomy" id="44445"/>
    <lineage>
        <taxon>Eukaryota</taxon>
        <taxon>Sar</taxon>
        <taxon>Stramenopiles</taxon>
        <taxon>Ochrophyta</taxon>
        <taxon>Bacillariophyta</taxon>
        <taxon>Bacillariophyceae</taxon>
        <taxon>Bacillariophycidae</taxon>
        <taxon>Bacillariales</taxon>
        <taxon>Bacillariaceae</taxon>
        <taxon>Pseudo-nitzschia</taxon>
    </lineage>
</organism>
<dbReference type="PANTHER" id="PTHR43433">
    <property type="entry name" value="HYDROLASE, ALPHA/BETA FOLD FAMILY PROTEIN"/>
    <property type="match status" value="1"/>
</dbReference>
<dbReference type="InterPro" id="IPR050471">
    <property type="entry name" value="AB_hydrolase"/>
</dbReference>
<reference evidence="4" key="1">
    <citation type="submission" date="2021-01" db="EMBL/GenBank/DDBJ databases">
        <authorList>
            <person name="Corre E."/>
            <person name="Pelletier E."/>
            <person name="Niang G."/>
            <person name="Scheremetjew M."/>
            <person name="Finn R."/>
            <person name="Kale V."/>
            <person name="Holt S."/>
            <person name="Cochrane G."/>
            <person name="Meng A."/>
            <person name="Brown T."/>
            <person name="Cohen L."/>
        </authorList>
    </citation>
    <scope>NUCLEOTIDE SEQUENCE</scope>
    <source>
        <strain evidence="4">10249 10 AB</strain>
    </source>
</reference>
<dbReference type="PANTHER" id="PTHR43433:SF5">
    <property type="entry name" value="AB HYDROLASE-1 DOMAIN-CONTAINING PROTEIN"/>
    <property type="match status" value="1"/>
</dbReference>
<evidence type="ECO:0008006" key="5">
    <source>
        <dbReference type="Google" id="ProtNLM"/>
    </source>
</evidence>
<evidence type="ECO:0000313" key="4">
    <source>
        <dbReference type="EMBL" id="CAE0707522.1"/>
    </source>
</evidence>
<feature type="domain" description="Peptidase S33 tripeptidyl aminopeptidase-like C-terminal" evidence="3">
    <location>
        <begin position="232"/>
        <end position="291"/>
    </location>
</feature>
<dbReference type="InterPro" id="IPR013595">
    <property type="entry name" value="Pept_S33_TAP-like_C"/>
</dbReference>
<evidence type="ECO:0000259" key="3">
    <source>
        <dbReference type="Pfam" id="PF08386"/>
    </source>
</evidence>
<sequence>MEAITNNTANDNTQPQQRHRRPRKRKLHTIFLRGRRLMKYLVDGPEELEQDPTKIHASTLPVVFAFHGLFMSCKSVIQKKRLLAARDEYVVVAVNRAGYHGSSPVDPSAKDKDPNKFSYSYTEFALDVKELADLLDIDQFVTVGHSSGGPNALACAAILGPDRVRAVGTLGSDPEYAQIDDHKSTVVIDCCMGTWLPRCLGVLVPCLKVANGIRNDYILEREPYPFETESIVQRALVVAGEADNIIPVALTKRIHDRLPNSRFEVVPGATHEDLISDAVLDKTFRSVLRMGGLLLEGEEETEEQQHQQQQIQQQQQNNDTNEESSNEPSKLSDDKNNSASPLAAMEGNIVSPAAQFVGAEWAEC</sequence>
<dbReference type="InterPro" id="IPR029058">
    <property type="entry name" value="AB_hydrolase_fold"/>
</dbReference>
<dbReference type="AlphaFoldDB" id="A0A7S4EEL2"/>
<gene>
    <name evidence="4" type="ORF">PAUS00366_LOCUS242</name>
</gene>
<protein>
    <recommendedName>
        <fullName evidence="5">AB hydrolase-1 domain-containing protein</fullName>
    </recommendedName>
</protein>
<name>A0A7S4EEL2_9STRA</name>
<feature type="region of interest" description="Disordered" evidence="1">
    <location>
        <begin position="298"/>
        <end position="346"/>
    </location>
</feature>
<feature type="domain" description="AB hydrolase-1" evidence="2">
    <location>
        <begin position="61"/>
        <end position="174"/>
    </location>
</feature>